<keyword evidence="2" id="KW-1185">Reference proteome</keyword>
<accession>A0A3B8G4E9</accession>
<gene>
    <name evidence="1" type="ORF">PP47_gp08</name>
</gene>
<reference evidence="1" key="1">
    <citation type="submission" date="2016-11" db="EMBL/GenBank/DDBJ databases">
        <authorList>
            <person name="Shneider M.M."/>
            <person name="Kabanova A.P."/>
            <person name="Vo T."/>
            <person name="Samarov N.I."/>
            <person name="Korzhenkov A.A."/>
            <person name="Toschakov S.V."/>
            <person name="Miroshnikov K.K."/>
            <person name="Ignatov A.N."/>
            <person name="Kulikov E.E."/>
            <person name="Miroshnikov K.A."/>
        </authorList>
    </citation>
    <scope>NUCLEOTIDE SEQUENCE [LARGE SCALE GENOMIC DNA]</scope>
</reference>
<sequence length="29" mass="3293">MKHKALLDDSSESHLLIALSHNHHKESTL</sequence>
<proteinExistence type="predicted"/>
<name>A0A3B8G4E9_9CAUD</name>
<organism evidence="1 2">
    <name type="scientific">Pectobacterium phage PP47</name>
    <dbReference type="NCBI Taxonomy" id="1932882"/>
    <lineage>
        <taxon>Viruses</taxon>
        <taxon>Duplodnaviria</taxon>
        <taxon>Heunggongvirae</taxon>
        <taxon>Uroviricota</taxon>
        <taxon>Caudoviricetes</taxon>
        <taxon>Autographivirales</taxon>
        <taxon>Autotranscriptaviridae</taxon>
        <taxon>Studiervirinae</taxon>
        <taxon>Pektosvirus</taxon>
        <taxon>Pektosvirus PP47</taxon>
    </lineage>
</organism>
<evidence type="ECO:0000313" key="2">
    <source>
        <dbReference type="Proteomes" id="UP000225816"/>
    </source>
</evidence>
<evidence type="ECO:0000313" key="1">
    <source>
        <dbReference type="EMBL" id="AYM47365.1"/>
    </source>
</evidence>
<dbReference type="Proteomes" id="UP000225816">
    <property type="component" value="Segment"/>
</dbReference>
<dbReference type="EMBL" id="KY250035">
    <property type="protein sequence ID" value="AYM47365.1"/>
    <property type="molecule type" value="Genomic_DNA"/>
</dbReference>
<protein>
    <submittedName>
        <fullName evidence="1">Uncharacterized protein</fullName>
    </submittedName>
</protein>